<dbReference type="Gene3D" id="1.20.120.1490">
    <property type="match status" value="1"/>
</dbReference>
<dbReference type="RefSeq" id="WP_096055536.1">
    <property type="nucleotide sequence ID" value="NZ_CP023344.1"/>
</dbReference>
<protein>
    <recommendedName>
        <fullName evidence="3">Periplasmic heavy metal sensor</fullName>
    </recommendedName>
</protein>
<keyword evidence="2" id="KW-1185">Reference proteome</keyword>
<dbReference type="OrthoDB" id="195698at2"/>
<accession>A0A290Q5Y9</accession>
<evidence type="ECO:0000313" key="1">
    <source>
        <dbReference type="EMBL" id="ATC63904.1"/>
    </source>
</evidence>
<evidence type="ECO:0008006" key="3">
    <source>
        <dbReference type="Google" id="ProtNLM"/>
    </source>
</evidence>
<reference evidence="1 2" key="1">
    <citation type="submission" date="2017-09" db="EMBL/GenBank/DDBJ databases">
        <title>Complete genome sequence of Verrucomicrobial strain HZ-65, isolated from freshwater.</title>
        <authorList>
            <person name="Choi A."/>
        </authorList>
    </citation>
    <scope>NUCLEOTIDE SEQUENCE [LARGE SCALE GENOMIC DNA]</scope>
    <source>
        <strain evidence="1 2">HZ-65</strain>
    </source>
</reference>
<evidence type="ECO:0000313" key="2">
    <source>
        <dbReference type="Proteomes" id="UP000217265"/>
    </source>
</evidence>
<name>A0A290Q5Y9_9BACT</name>
<gene>
    <name evidence="1" type="ORF">CMV30_08045</name>
</gene>
<organism evidence="1 2">
    <name type="scientific">Nibricoccus aquaticus</name>
    <dbReference type="NCBI Taxonomy" id="2576891"/>
    <lineage>
        <taxon>Bacteria</taxon>
        <taxon>Pseudomonadati</taxon>
        <taxon>Verrucomicrobiota</taxon>
        <taxon>Opitutia</taxon>
        <taxon>Opitutales</taxon>
        <taxon>Opitutaceae</taxon>
        <taxon>Nibricoccus</taxon>
    </lineage>
</organism>
<dbReference type="EMBL" id="CP023344">
    <property type="protein sequence ID" value="ATC63904.1"/>
    <property type="molecule type" value="Genomic_DNA"/>
</dbReference>
<sequence>MKRTLFIFLLGLVGGVGAHFGWLSLAKAPRHTADLGAQLKLMQASLGLDAAQVARIRALHEQSAPQLKALAAEVAAMRTELAAFERERAAEGRIDFLEFAKFVEERRRLDRECALSTERLVAEASRVMTPGQREQYLSLLEPALRTLRVDPSG</sequence>
<dbReference type="Proteomes" id="UP000217265">
    <property type="component" value="Chromosome"/>
</dbReference>
<dbReference type="KEGG" id="vbh:CMV30_08045"/>
<proteinExistence type="predicted"/>
<dbReference type="AlphaFoldDB" id="A0A290Q5Y9"/>